<evidence type="ECO:0000313" key="13">
    <source>
        <dbReference type="Proteomes" id="UP000596660"/>
    </source>
</evidence>
<accession>A0A803LWI2</accession>
<keyword evidence="4" id="KW-0479">Metal-binding</keyword>
<feature type="signal peptide" evidence="10">
    <location>
        <begin position="1"/>
        <end position="19"/>
    </location>
</feature>
<feature type="domain" description="PPM-type phosphatase" evidence="11">
    <location>
        <begin position="150"/>
        <end position="300"/>
    </location>
</feature>
<dbReference type="CDD" id="cd00143">
    <property type="entry name" value="PP2Cc"/>
    <property type="match status" value="1"/>
</dbReference>
<keyword evidence="7" id="KW-0904">Protein phosphatase</keyword>
<evidence type="ECO:0000256" key="3">
    <source>
        <dbReference type="ARBA" id="ARBA00013081"/>
    </source>
</evidence>
<proteinExistence type="predicted"/>
<evidence type="ECO:0000256" key="9">
    <source>
        <dbReference type="SAM" id="MobiDB-lite"/>
    </source>
</evidence>
<feature type="compositionally biased region" description="Basic residues" evidence="9">
    <location>
        <begin position="44"/>
        <end position="67"/>
    </location>
</feature>
<protein>
    <recommendedName>
        <fullName evidence="3">protein-serine/threonine phosphatase</fullName>
        <ecNumber evidence="3">3.1.3.16</ecNumber>
    </recommendedName>
</protein>
<organism evidence="12 13">
    <name type="scientific">Chenopodium quinoa</name>
    <name type="common">Quinoa</name>
    <dbReference type="NCBI Taxonomy" id="63459"/>
    <lineage>
        <taxon>Eukaryota</taxon>
        <taxon>Viridiplantae</taxon>
        <taxon>Streptophyta</taxon>
        <taxon>Embryophyta</taxon>
        <taxon>Tracheophyta</taxon>
        <taxon>Spermatophyta</taxon>
        <taxon>Magnoliopsida</taxon>
        <taxon>eudicotyledons</taxon>
        <taxon>Gunneridae</taxon>
        <taxon>Pentapetalae</taxon>
        <taxon>Caryophyllales</taxon>
        <taxon>Chenopodiaceae</taxon>
        <taxon>Chenopodioideae</taxon>
        <taxon>Atripliceae</taxon>
        <taxon>Chenopodium</taxon>
    </lineage>
</organism>
<dbReference type="Gramene" id="AUR62019833-RA">
    <property type="protein sequence ID" value="AUR62019833-RA:cds"/>
    <property type="gene ID" value="AUR62019833"/>
</dbReference>
<dbReference type="PANTHER" id="PTHR47992">
    <property type="entry name" value="PROTEIN PHOSPHATASE"/>
    <property type="match status" value="1"/>
</dbReference>
<dbReference type="EC" id="3.1.3.16" evidence="3"/>
<dbReference type="GO" id="GO:0004722">
    <property type="term" value="F:protein serine/threonine phosphatase activity"/>
    <property type="evidence" value="ECO:0007669"/>
    <property type="project" value="UniProtKB-EC"/>
</dbReference>
<dbReference type="InterPro" id="IPR015655">
    <property type="entry name" value="PP2C"/>
</dbReference>
<dbReference type="Proteomes" id="UP000596660">
    <property type="component" value="Unplaced"/>
</dbReference>
<dbReference type="Pfam" id="PF00481">
    <property type="entry name" value="PP2C"/>
    <property type="match status" value="1"/>
</dbReference>
<dbReference type="OMA" id="NACKERM"/>
<name>A0A803LWI2_CHEQI</name>
<sequence>MNPLFFYTTLLSLLHPSFTSEEMYHPSKSIKLRASKLMIGVIHNRRRQPKRSTLRGSRKVNHEKHNKTTVPFSCLVHDKAASLSNSAASSSPQLNSYEASSSSSSASLSSTTTTSPLDDHQNSLNEGEQVLGLVKTEEQTMDAPTNTTISHGVISVIGRRRSMEDAVTIAPALVQVTKFHSTSRRNDLSDELMSYDFFAVYDGHGSYRVAQRCKERLHHVVAEQLLVTGRVDQWESVMTTSFARMASELAAEDVETSVVNTEEAVETTALVVMLGKEEIVVTNCGDSRAVLFCDGAVLPL</sequence>
<feature type="region of interest" description="Disordered" evidence="9">
    <location>
        <begin position="44"/>
        <end position="71"/>
    </location>
</feature>
<evidence type="ECO:0000256" key="1">
    <source>
        <dbReference type="ARBA" id="ARBA00001936"/>
    </source>
</evidence>
<dbReference type="EnsemblPlants" id="AUR62019833-RA">
    <property type="protein sequence ID" value="AUR62019833-RA:cds"/>
    <property type="gene ID" value="AUR62019833"/>
</dbReference>
<dbReference type="GO" id="GO:0046872">
    <property type="term" value="F:metal ion binding"/>
    <property type="evidence" value="ECO:0007669"/>
    <property type="project" value="UniProtKB-KW"/>
</dbReference>
<evidence type="ECO:0000256" key="4">
    <source>
        <dbReference type="ARBA" id="ARBA00022723"/>
    </source>
</evidence>
<dbReference type="PROSITE" id="PS51746">
    <property type="entry name" value="PPM_2"/>
    <property type="match status" value="1"/>
</dbReference>
<evidence type="ECO:0000256" key="8">
    <source>
        <dbReference type="ARBA" id="ARBA00023211"/>
    </source>
</evidence>
<keyword evidence="10" id="KW-0732">Signal</keyword>
<feature type="chain" id="PRO_5031369101" description="protein-serine/threonine phosphatase" evidence="10">
    <location>
        <begin position="20"/>
        <end position="300"/>
    </location>
</feature>
<dbReference type="PROSITE" id="PS01032">
    <property type="entry name" value="PPM_1"/>
    <property type="match status" value="1"/>
</dbReference>
<evidence type="ECO:0000256" key="5">
    <source>
        <dbReference type="ARBA" id="ARBA00022801"/>
    </source>
</evidence>
<dbReference type="InterPro" id="IPR001932">
    <property type="entry name" value="PPM-type_phosphatase-like_dom"/>
</dbReference>
<keyword evidence="5" id="KW-0378">Hydrolase</keyword>
<evidence type="ECO:0000256" key="6">
    <source>
        <dbReference type="ARBA" id="ARBA00022842"/>
    </source>
</evidence>
<keyword evidence="6" id="KW-0460">Magnesium</keyword>
<evidence type="ECO:0000256" key="7">
    <source>
        <dbReference type="ARBA" id="ARBA00022912"/>
    </source>
</evidence>
<evidence type="ECO:0000313" key="12">
    <source>
        <dbReference type="EnsemblPlants" id="AUR62019833-RA:cds"/>
    </source>
</evidence>
<evidence type="ECO:0000256" key="2">
    <source>
        <dbReference type="ARBA" id="ARBA00001946"/>
    </source>
</evidence>
<keyword evidence="8" id="KW-0464">Manganese</keyword>
<evidence type="ECO:0000256" key="10">
    <source>
        <dbReference type="SAM" id="SignalP"/>
    </source>
</evidence>
<feature type="compositionally biased region" description="Low complexity" evidence="9">
    <location>
        <begin position="86"/>
        <end position="115"/>
    </location>
</feature>
<keyword evidence="13" id="KW-1185">Reference proteome</keyword>
<dbReference type="AlphaFoldDB" id="A0A803LWI2"/>
<dbReference type="Gene3D" id="3.60.40.10">
    <property type="entry name" value="PPM-type phosphatase domain"/>
    <property type="match status" value="1"/>
</dbReference>
<dbReference type="SUPFAM" id="SSF81606">
    <property type="entry name" value="PP2C-like"/>
    <property type="match status" value="1"/>
</dbReference>
<feature type="region of interest" description="Disordered" evidence="9">
    <location>
        <begin position="86"/>
        <end position="123"/>
    </location>
</feature>
<reference evidence="12" key="2">
    <citation type="submission" date="2021-03" db="UniProtKB">
        <authorList>
            <consortium name="EnsemblPlants"/>
        </authorList>
    </citation>
    <scope>IDENTIFICATION</scope>
</reference>
<reference evidence="12" key="1">
    <citation type="journal article" date="2017" name="Nature">
        <title>The genome of Chenopodium quinoa.</title>
        <authorList>
            <person name="Jarvis D.E."/>
            <person name="Ho Y.S."/>
            <person name="Lightfoot D.J."/>
            <person name="Schmoeckel S.M."/>
            <person name="Li B."/>
            <person name="Borm T.J.A."/>
            <person name="Ohyanagi H."/>
            <person name="Mineta K."/>
            <person name="Michell C.T."/>
            <person name="Saber N."/>
            <person name="Kharbatia N.M."/>
            <person name="Rupper R.R."/>
            <person name="Sharp A.R."/>
            <person name="Dally N."/>
            <person name="Boughton B.A."/>
            <person name="Woo Y.H."/>
            <person name="Gao G."/>
            <person name="Schijlen E.G.W.M."/>
            <person name="Guo X."/>
            <person name="Momin A.A."/>
            <person name="Negrao S."/>
            <person name="Al-Babili S."/>
            <person name="Gehring C."/>
            <person name="Roessner U."/>
            <person name="Jung C."/>
            <person name="Murphy K."/>
            <person name="Arold S.T."/>
            <person name="Gojobori T."/>
            <person name="van der Linden C.G."/>
            <person name="van Loo E.N."/>
            <person name="Jellen E.N."/>
            <person name="Maughan P.J."/>
            <person name="Tester M."/>
        </authorList>
    </citation>
    <scope>NUCLEOTIDE SEQUENCE [LARGE SCALE GENOMIC DNA]</scope>
    <source>
        <strain evidence="12">cv. PI 614886</strain>
    </source>
</reference>
<comment type="cofactor">
    <cofactor evidence="1">
        <name>Mn(2+)</name>
        <dbReference type="ChEBI" id="CHEBI:29035"/>
    </cofactor>
</comment>
<dbReference type="InterPro" id="IPR036457">
    <property type="entry name" value="PPM-type-like_dom_sf"/>
</dbReference>
<evidence type="ECO:0000259" key="11">
    <source>
        <dbReference type="PROSITE" id="PS51746"/>
    </source>
</evidence>
<dbReference type="InterPro" id="IPR000222">
    <property type="entry name" value="PP2C_BS"/>
</dbReference>
<comment type="cofactor">
    <cofactor evidence="2">
        <name>Mg(2+)</name>
        <dbReference type="ChEBI" id="CHEBI:18420"/>
    </cofactor>
</comment>